<dbReference type="Pfam" id="PF00353">
    <property type="entry name" value="HemolysinCabind"/>
    <property type="match status" value="5"/>
</dbReference>
<dbReference type="AlphaFoldDB" id="A0A7C9QUF6"/>
<keyword evidence="2" id="KW-0964">Secreted</keyword>
<protein>
    <recommendedName>
        <fullName evidence="4">FecR protein domain-containing protein</fullName>
    </recommendedName>
</protein>
<dbReference type="SUPFAM" id="SSF51120">
    <property type="entry name" value="beta-Roll"/>
    <property type="match status" value="3"/>
</dbReference>
<dbReference type="InterPro" id="IPR011049">
    <property type="entry name" value="Serralysin-like_metalloprot_C"/>
</dbReference>
<dbReference type="Gene3D" id="2.150.10.10">
    <property type="entry name" value="Serralysin-like metalloprotease, C-terminal"/>
    <property type="match status" value="2"/>
</dbReference>
<feature type="domain" description="FecR protein" evidence="4">
    <location>
        <begin position="38"/>
        <end position="137"/>
    </location>
</feature>
<dbReference type="PANTHER" id="PTHR38340">
    <property type="entry name" value="S-LAYER PROTEIN"/>
    <property type="match status" value="1"/>
</dbReference>
<evidence type="ECO:0000256" key="2">
    <source>
        <dbReference type="ARBA" id="ARBA00022525"/>
    </source>
</evidence>
<comment type="caution">
    <text evidence="5">The sequence shown here is derived from an EMBL/GenBank/DDBJ whole genome shotgun (WGS) entry which is preliminary data.</text>
</comment>
<evidence type="ECO:0000256" key="1">
    <source>
        <dbReference type="ARBA" id="ARBA00004613"/>
    </source>
</evidence>
<name>A0A7C9QUF6_9PROT</name>
<gene>
    <name evidence="5" type="ORF">G4223_10900</name>
</gene>
<keyword evidence="6" id="KW-1185">Reference proteome</keyword>
<evidence type="ECO:0000259" key="4">
    <source>
        <dbReference type="Pfam" id="PF04773"/>
    </source>
</evidence>
<dbReference type="GO" id="GO:0005576">
    <property type="term" value="C:extracellular region"/>
    <property type="evidence" value="ECO:0007669"/>
    <property type="project" value="UniProtKB-SubCell"/>
</dbReference>
<evidence type="ECO:0000313" key="5">
    <source>
        <dbReference type="EMBL" id="NFV80617.1"/>
    </source>
</evidence>
<reference evidence="5 6" key="1">
    <citation type="submission" date="2020-02" db="EMBL/GenBank/DDBJ databases">
        <authorList>
            <person name="Dziuba M."/>
            <person name="Kuznetsov B."/>
            <person name="Mardanov A."/>
            <person name="Ravin N."/>
            <person name="Grouzdev D."/>
        </authorList>
    </citation>
    <scope>NUCLEOTIDE SEQUENCE [LARGE SCALE GENOMIC DNA]</scope>
    <source>
        <strain evidence="5 6">SpK</strain>
    </source>
</reference>
<comment type="subcellular location">
    <subcellularLocation>
        <location evidence="1">Secreted</location>
    </subcellularLocation>
</comment>
<dbReference type="InterPro" id="IPR006860">
    <property type="entry name" value="FecR"/>
</dbReference>
<dbReference type="PRINTS" id="PR00313">
    <property type="entry name" value="CABNDNGRPT"/>
</dbReference>
<proteinExistence type="predicted"/>
<dbReference type="PROSITE" id="PS00330">
    <property type="entry name" value="HEMOLYSIN_CALCIUM"/>
    <property type="match status" value="1"/>
</dbReference>
<accession>A0A7C9QUF6</accession>
<feature type="compositionally biased region" description="Low complexity" evidence="3">
    <location>
        <begin position="210"/>
        <end position="220"/>
    </location>
</feature>
<dbReference type="GO" id="GO:0005509">
    <property type="term" value="F:calcium ion binding"/>
    <property type="evidence" value="ECO:0007669"/>
    <property type="project" value="InterPro"/>
</dbReference>
<dbReference type="Proteomes" id="UP000480684">
    <property type="component" value="Unassembled WGS sequence"/>
</dbReference>
<dbReference type="Pfam" id="PF04773">
    <property type="entry name" value="FecR"/>
    <property type="match status" value="1"/>
</dbReference>
<dbReference type="EMBL" id="JAAIYP010000037">
    <property type="protein sequence ID" value="NFV80617.1"/>
    <property type="molecule type" value="Genomic_DNA"/>
</dbReference>
<feature type="compositionally biased region" description="Pro residues" evidence="3">
    <location>
        <begin position="199"/>
        <end position="209"/>
    </location>
</feature>
<dbReference type="InterPro" id="IPR001343">
    <property type="entry name" value="Hemolysn_Ca-bd"/>
</dbReference>
<dbReference type="InterPro" id="IPR050557">
    <property type="entry name" value="RTX_toxin/Mannuronan_C5-epim"/>
</dbReference>
<dbReference type="RefSeq" id="WP_163679155.1">
    <property type="nucleotide sequence ID" value="NZ_JAAIYP010000037.1"/>
</dbReference>
<evidence type="ECO:0000313" key="6">
    <source>
        <dbReference type="Proteomes" id="UP000480684"/>
    </source>
</evidence>
<evidence type="ECO:0000256" key="3">
    <source>
        <dbReference type="SAM" id="MobiDB-lite"/>
    </source>
</evidence>
<feature type="region of interest" description="Disordered" evidence="3">
    <location>
        <begin position="196"/>
        <end position="228"/>
    </location>
</feature>
<organism evidence="5 6">
    <name type="scientific">Magnetospirillum aberrantis SpK</name>
    <dbReference type="NCBI Taxonomy" id="908842"/>
    <lineage>
        <taxon>Bacteria</taxon>
        <taxon>Pseudomonadati</taxon>
        <taxon>Pseudomonadota</taxon>
        <taxon>Alphaproteobacteria</taxon>
        <taxon>Rhodospirillales</taxon>
        <taxon>Rhodospirillaceae</taxon>
        <taxon>Magnetospirillum</taxon>
    </lineage>
</organism>
<sequence>MATKVIGTVGKMQGGASVRHADGSEERLAVGGEIREGDEIRTDSNGSLAVNLVDKSSVSLGPGGRLSLDDMAFDPADLGGGHAHLTVHDGTFSVVSGMVAKTSPGAMQVKTPVMTIGVRGTTVAGQAAGEGQRNTIVLLADPDGHVGEIVVSNAGGSQVVNSPMGAISLSSAFQPPPPPVILPPSQIMGMFGSALSVLPQPPALPPEPQPQDNGNQGDQGAQFINGGTGEGDALIPSGEVTGMIGQLGDLVGQESGAAQQAIAQAVVAAAAGKEAFQDFLDALDDDNDEQVDEVLDQLTQVNVITGTANSDTLTGTSGVDWIYPGQGGDKVYAMAGDDVIFADLDASYDTFFGGDGNDTISYVLSGMGVTIDLGDQMVYGDGDTDGLNSIENASGSNHDDVIVASNGANTIHGNAGDDIIKVTLDVANDLFDGGTGTDTLSFEDEVQSVEVSFNNGSFSYVGDDMQTYTDTIANFENLTGGSGDDRLTGDSGVNVLNGNGGDDTLEGGAGDDTLYDGTGNDSLIGGDGNDLIELTGDNQADVVKITGSSASAAGNDTITNFEAGSDTIQIDSDVFVGLSSFVVNYATDLATALTQNTTQIIGVENGGSVELYYVTSDHESYQIATISDTTAGNLSSNGSVIVT</sequence>
<dbReference type="PANTHER" id="PTHR38340:SF1">
    <property type="entry name" value="S-LAYER PROTEIN"/>
    <property type="match status" value="1"/>
</dbReference>
<dbReference type="InterPro" id="IPR018511">
    <property type="entry name" value="Hemolysin-typ_Ca-bd_CS"/>
</dbReference>